<dbReference type="InterPro" id="IPR035992">
    <property type="entry name" value="Ricin_B-like_lectins"/>
</dbReference>
<reference evidence="2" key="1">
    <citation type="submission" date="2021-12" db="EMBL/GenBank/DDBJ databases">
        <title>Prjna785345.</title>
        <authorList>
            <person name="Rujirawat T."/>
            <person name="Krajaejun T."/>
        </authorList>
    </citation>
    <scope>NUCLEOTIDE SEQUENCE</scope>
    <source>
        <strain evidence="2">Pi057C3</strain>
    </source>
</reference>
<dbReference type="SUPFAM" id="SSF50370">
    <property type="entry name" value="Ricin B-like lectins"/>
    <property type="match status" value="2"/>
</dbReference>
<dbReference type="InterPro" id="IPR000772">
    <property type="entry name" value="Ricin_B_lectin"/>
</dbReference>
<evidence type="ECO:0000313" key="3">
    <source>
        <dbReference type="Proteomes" id="UP001209570"/>
    </source>
</evidence>
<evidence type="ECO:0000259" key="1">
    <source>
        <dbReference type="SMART" id="SM00458"/>
    </source>
</evidence>
<dbReference type="Pfam" id="PF00652">
    <property type="entry name" value="Ricin_B_lectin"/>
    <property type="match status" value="2"/>
</dbReference>
<dbReference type="Gene3D" id="2.80.10.50">
    <property type="match status" value="3"/>
</dbReference>
<dbReference type="AlphaFoldDB" id="A0AAD5L7V4"/>
<name>A0AAD5L7V4_PYTIN</name>
<comment type="caution">
    <text evidence="2">The sequence shown here is derived from an EMBL/GenBank/DDBJ whole genome shotgun (WGS) entry which is preliminary data.</text>
</comment>
<accession>A0AAD5L7V4</accession>
<dbReference type="EMBL" id="JAKCXM010002609">
    <property type="protein sequence ID" value="KAJ0390100.1"/>
    <property type="molecule type" value="Genomic_DNA"/>
</dbReference>
<gene>
    <name evidence="2" type="ORF">P43SY_012010</name>
</gene>
<evidence type="ECO:0000313" key="2">
    <source>
        <dbReference type="EMBL" id="KAJ0390100.1"/>
    </source>
</evidence>
<organism evidence="2 3">
    <name type="scientific">Pythium insidiosum</name>
    <name type="common">Pythiosis disease agent</name>
    <dbReference type="NCBI Taxonomy" id="114742"/>
    <lineage>
        <taxon>Eukaryota</taxon>
        <taxon>Sar</taxon>
        <taxon>Stramenopiles</taxon>
        <taxon>Oomycota</taxon>
        <taxon>Peronosporomycetes</taxon>
        <taxon>Pythiales</taxon>
        <taxon>Pythiaceae</taxon>
        <taxon>Pythium</taxon>
    </lineage>
</organism>
<keyword evidence="3" id="KW-1185">Reference proteome</keyword>
<dbReference type="SMART" id="SM00458">
    <property type="entry name" value="RICIN"/>
    <property type="match status" value="1"/>
</dbReference>
<proteinExistence type="predicted"/>
<sequence length="267" mass="29065">MCLEASTPTGRLTLYTCHGAPTQQFTSVALPTSLADVVTVPGRWAAGDDCLDYDYTHGVAVVGGCHGQPNQRWAFSDRDELRVQDDMCLAYGLPSRVVVQRCSGDPMQKWVVRTDGAVVPKGFEAWNGSFVGPTDKCLQASAMLASGQLELGECLAGGRNQRFVSAALRPRHQAVVTVDGPWAEGANCVDYDYSRGLAYVFSCHGLPNQIWELTPAHQLRSLRDSVCLELAANAQDVAMRPCDAAVDRQRWRRAADGAHFPRLAPSR</sequence>
<dbReference type="PROSITE" id="PS50231">
    <property type="entry name" value="RICIN_B_LECTIN"/>
    <property type="match status" value="2"/>
</dbReference>
<protein>
    <recommendedName>
        <fullName evidence="1">Ricin B lectin domain-containing protein</fullName>
    </recommendedName>
</protein>
<dbReference type="Proteomes" id="UP001209570">
    <property type="component" value="Unassembled WGS sequence"/>
</dbReference>
<feature type="domain" description="Ricin B lectin" evidence="1">
    <location>
        <begin position="36"/>
        <end position="166"/>
    </location>
</feature>